<feature type="repeat" description="PPR" evidence="2">
    <location>
        <begin position="502"/>
        <end position="536"/>
    </location>
</feature>
<dbReference type="FunFam" id="1.25.40.10:FF:000090">
    <property type="entry name" value="Pentatricopeptide repeat-containing protein, chloroplastic"/>
    <property type="match status" value="1"/>
</dbReference>
<feature type="repeat" description="PPR" evidence="2">
    <location>
        <begin position="300"/>
        <end position="334"/>
    </location>
</feature>
<evidence type="ECO:0000313" key="5">
    <source>
        <dbReference type="Proteomes" id="UP001280121"/>
    </source>
</evidence>
<comment type="caution">
    <text evidence="4">The sequence shown here is derived from an EMBL/GenBank/DDBJ whole genome shotgun (WGS) entry which is preliminary data.</text>
</comment>
<dbReference type="SUPFAM" id="SSF81901">
    <property type="entry name" value="HCP-like"/>
    <property type="match status" value="1"/>
</dbReference>
<dbReference type="InterPro" id="IPR046960">
    <property type="entry name" value="PPR_At4g14850-like_plant"/>
</dbReference>
<reference evidence="4" key="1">
    <citation type="journal article" date="2023" name="Plant J.">
        <title>Genome sequences and population genomics provide insights into the demographic history, inbreeding, and mutation load of two 'living fossil' tree species of Dipteronia.</title>
        <authorList>
            <person name="Feng Y."/>
            <person name="Comes H.P."/>
            <person name="Chen J."/>
            <person name="Zhu S."/>
            <person name="Lu R."/>
            <person name="Zhang X."/>
            <person name="Li P."/>
            <person name="Qiu J."/>
            <person name="Olsen K.M."/>
            <person name="Qiu Y."/>
        </authorList>
    </citation>
    <scope>NUCLEOTIDE SEQUENCE</scope>
    <source>
        <strain evidence="4">KIB01</strain>
    </source>
</reference>
<dbReference type="InterPro" id="IPR002885">
    <property type="entry name" value="PPR_rpt"/>
</dbReference>
<evidence type="ECO:0000256" key="2">
    <source>
        <dbReference type="PROSITE-ProRule" id="PRU00708"/>
    </source>
</evidence>
<feature type="repeat" description="PPR" evidence="2">
    <location>
        <begin position="162"/>
        <end position="196"/>
    </location>
</feature>
<evidence type="ECO:0000256" key="3">
    <source>
        <dbReference type="SAM" id="MobiDB-lite"/>
    </source>
</evidence>
<gene>
    <name evidence="4" type="ORF">Ddye_002352</name>
</gene>
<name>A0AAE0CUX8_9ROSI</name>
<dbReference type="InterPro" id="IPR046848">
    <property type="entry name" value="E_motif"/>
</dbReference>
<dbReference type="PANTHER" id="PTHR47926">
    <property type="entry name" value="PENTATRICOPEPTIDE REPEAT-CONTAINING PROTEIN"/>
    <property type="match status" value="1"/>
</dbReference>
<dbReference type="NCBIfam" id="TIGR00756">
    <property type="entry name" value="PPR"/>
    <property type="match status" value="6"/>
</dbReference>
<dbReference type="Pfam" id="PF13041">
    <property type="entry name" value="PPR_2"/>
    <property type="match status" value="3"/>
</dbReference>
<feature type="region of interest" description="Disordered" evidence="3">
    <location>
        <begin position="52"/>
        <end position="88"/>
    </location>
</feature>
<protein>
    <recommendedName>
        <fullName evidence="6">Chlororespiratory reduction 21</fullName>
    </recommendedName>
</protein>
<dbReference type="EMBL" id="JANJYI010000001">
    <property type="protein sequence ID" value="KAK2663778.1"/>
    <property type="molecule type" value="Genomic_DNA"/>
</dbReference>
<evidence type="ECO:0000256" key="1">
    <source>
        <dbReference type="ARBA" id="ARBA00022737"/>
    </source>
</evidence>
<dbReference type="PROSITE" id="PS51375">
    <property type="entry name" value="PPR"/>
    <property type="match status" value="5"/>
</dbReference>
<accession>A0AAE0CUX8</accession>
<dbReference type="Pfam" id="PF01535">
    <property type="entry name" value="PPR"/>
    <property type="match status" value="3"/>
</dbReference>
<feature type="repeat" description="PPR" evidence="2">
    <location>
        <begin position="603"/>
        <end position="637"/>
    </location>
</feature>
<keyword evidence="5" id="KW-1185">Reference proteome</keyword>
<proteinExistence type="predicted"/>
<organism evidence="4 5">
    <name type="scientific">Dipteronia dyeriana</name>
    <dbReference type="NCBI Taxonomy" id="168575"/>
    <lineage>
        <taxon>Eukaryota</taxon>
        <taxon>Viridiplantae</taxon>
        <taxon>Streptophyta</taxon>
        <taxon>Embryophyta</taxon>
        <taxon>Tracheophyta</taxon>
        <taxon>Spermatophyta</taxon>
        <taxon>Magnoliopsida</taxon>
        <taxon>eudicotyledons</taxon>
        <taxon>Gunneridae</taxon>
        <taxon>Pentapetalae</taxon>
        <taxon>rosids</taxon>
        <taxon>malvids</taxon>
        <taxon>Sapindales</taxon>
        <taxon>Sapindaceae</taxon>
        <taxon>Hippocastanoideae</taxon>
        <taxon>Acereae</taxon>
        <taxon>Dipteronia</taxon>
    </lineage>
</organism>
<keyword evidence="1" id="KW-0677">Repeat</keyword>
<dbReference type="GO" id="GO:0003723">
    <property type="term" value="F:RNA binding"/>
    <property type="evidence" value="ECO:0007669"/>
    <property type="project" value="InterPro"/>
</dbReference>
<evidence type="ECO:0000313" key="4">
    <source>
        <dbReference type="EMBL" id="KAK2663778.1"/>
    </source>
</evidence>
<dbReference type="Gene3D" id="1.25.40.10">
    <property type="entry name" value="Tetratricopeptide repeat domain"/>
    <property type="match status" value="5"/>
</dbReference>
<sequence>MKEIKMGTVGLLHSNSLHMYSHYKDQNNLFMPSFKVTLFSPSYSGLCSTKKPSFVSSTPQKNRFTSSHFEQNPPQKSKPEHGFSSNSPVVDVSSVGKMIRGLTDDGLFEDAITVYLKILQYGFQAVEFRFFPCLIKAFGGLCDVEKARQIHGHVLKLGFFDDLYVQNSILGMYWKCGDVKDAIQLFEKMCERDLVSWNTMISGVCQSGNHLGSLMIFRRMIDELVVYPNRISCLSALASCASIEALIYGREIHGYLVKTGLDVDEFLISGLIEMYMKCADIRSAHRVFKSMLDKESIRANAVIWNVMITGYVSNGFLSLALKLFLEMLNSGIRPDSSTMVAILVLCSQSLNIEVGKQIHGLLFSYGLHTDVRIETSLIEMYFKCGDHVNGLKIFCQSKNHNLVMWSAVISNSVNNGCPAKSLELLQDYMLEYGFPDSIMLLAALRACSSLALKSQGLQIHVLAVKLAVDSDIFVGGALVDMYGKCKDMKSAHKVFWKLPFRDLISWNALISGYSQNECVDEALKAFHVMQSEQIRPNAVTAASLLSVCAQLSVMNLCKEIHCYLLRQGFEQNVLVNNSLIATYSKCGDINCSWTIFKNMPERNEVSWNSIILGLGMHGHTFEMFDLFEEMKEAGKKPDGITFTSLLSACSHAGRVQMGWKYFKSMVEDYKLEPQVEHYTCMVDLLGRAGHLNEAYDLILAMPCVPDDRIWGSLLGSCRNHGNEKLAELVANHIFKLDPTSIGYRVLLANMFEDFGRLNELFRVRSEIKDMGLKKLPGCSWIEVNNNIHIFVAGDRSHRQSHDIYAAIENLTLEMKRAGYFTHLQTVKSDS</sequence>
<dbReference type="PANTHER" id="PTHR47926:SF347">
    <property type="entry name" value="PENTATRICOPEPTIDE REPEAT-CONTAINING PROTEIN"/>
    <property type="match status" value="1"/>
</dbReference>
<dbReference type="Proteomes" id="UP001280121">
    <property type="component" value="Unassembled WGS sequence"/>
</dbReference>
<dbReference type="FunFam" id="1.25.40.10:FF:000344">
    <property type="entry name" value="Pentatricopeptide repeat-containing protein"/>
    <property type="match status" value="1"/>
</dbReference>
<dbReference type="InterPro" id="IPR011990">
    <property type="entry name" value="TPR-like_helical_dom_sf"/>
</dbReference>
<dbReference type="AlphaFoldDB" id="A0AAE0CUX8"/>
<feature type="compositionally biased region" description="Polar residues" evidence="3">
    <location>
        <begin position="52"/>
        <end position="75"/>
    </location>
</feature>
<feature type="repeat" description="PPR" evidence="2">
    <location>
        <begin position="638"/>
        <end position="668"/>
    </location>
</feature>
<evidence type="ECO:0008006" key="6">
    <source>
        <dbReference type="Google" id="ProtNLM"/>
    </source>
</evidence>
<dbReference type="GO" id="GO:0009451">
    <property type="term" value="P:RNA modification"/>
    <property type="evidence" value="ECO:0007669"/>
    <property type="project" value="InterPro"/>
</dbReference>
<dbReference type="FunFam" id="1.25.40.10:FF:000361">
    <property type="entry name" value="Pentatricopeptide repeat-containing protein chloroplastic"/>
    <property type="match status" value="1"/>
</dbReference>
<dbReference type="Pfam" id="PF20431">
    <property type="entry name" value="E_motif"/>
    <property type="match status" value="1"/>
</dbReference>
<dbReference type="FunFam" id="1.25.40.10:FF:000436">
    <property type="entry name" value="Pentatricopeptide repeat-containing protein At5g39350 family"/>
    <property type="match status" value="1"/>
</dbReference>